<dbReference type="InterPro" id="IPR014917">
    <property type="entry name" value="DUF1800"/>
</dbReference>
<organism evidence="1 2">
    <name type="scientific">Zobellella endophytica</name>
    <dbReference type="NCBI Taxonomy" id="2116700"/>
    <lineage>
        <taxon>Bacteria</taxon>
        <taxon>Pseudomonadati</taxon>
        <taxon>Pseudomonadota</taxon>
        <taxon>Gammaproteobacteria</taxon>
        <taxon>Aeromonadales</taxon>
        <taxon>Aeromonadaceae</taxon>
        <taxon>Zobellella</taxon>
    </lineage>
</organism>
<gene>
    <name evidence="1" type="ORF">C7H85_04370</name>
</gene>
<reference evidence="1 2" key="1">
    <citation type="submission" date="2018-03" db="EMBL/GenBank/DDBJ databases">
        <title>The draft genome of Zobellella sp. 59N8.</title>
        <authorList>
            <person name="Liu L."/>
            <person name="Li L."/>
            <person name="Zhang X."/>
            <person name="Liang L."/>
            <person name="Wang T."/>
        </authorList>
    </citation>
    <scope>NUCLEOTIDE SEQUENCE [LARGE SCALE GENOMIC DNA]</scope>
    <source>
        <strain evidence="1 2">59N8</strain>
    </source>
</reference>
<dbReference type="Proteomes" id="UP000240243">
    <property type="component" value="Unassembled WGS sequence"/>
</dbReference>
<protein>
    <submittedName>
        <fullName evidence="1">DUF1800 domain-containing protein</fullName>
    </submittedName>
</protein>
<evidence type="ECO:0000313" key="2">
    <source>
        <dbReference type="Proteomes" id="UP000240243"/>
    </source>
</evidence>
<evidence type="ECO:0000313" key="1">
    <source>
        <dbReference type="EMBL" id="PSJ48039.1"/>
    </source>
</evidence>
<proteinExistence type="predicted"/>
<dbReference type="EMBL" id="PXYG01000001">
    <property type="protein sequence ID" value="PSJ48039.1"/>
    <property type="molecule type" value="Genomic_DNA"/>
</dbReference>
<dbReference type="AlphaFoldDB" id="A0A2P7RCW6"/>
<comment type="caution">
    <text evidence="1">The sequence shown here is derived from an EMBL/GenBank/DDBJ whole genome shotgun (WGS) entry which is preliminary data.</text>
</comment>
<accession>A0A2P7RCW6</accession>
<sequence length="450" mass="49361">MPPPPPVLHGLSTMTTLTLPASSEAIRLYRLAQNKVTRQQGDARFKANQQLLRARLALVQSFSAQSLARLLAAPAQHAIDKEHLLWFWCNHFNVFWRKGLVGAALPDYVESAIRPHILGNFKDLLLAALSHPAMLVYLDNQRNVTGKINENLARELLELHTLGVNGGYSQQDVQQVAEVLTGVGLRPMKAFRLPPRLQQLAVIQGEFMFDPRRHSFTTKTVLGQRISPLGFDEIGQLIDILVAHPATARHIAGKLGTFLLGDAPPQGAITNAAGVFASTHGDLAQTISALLPFARQVTQPSFKDPLRFVLSATRLLANGNEIGNVKPVARWLRLLGQPLFGHQTPDGYNLVGSAWQSAGQLTQRIELAREMVQVVPRLVNRPANPRQLLARLGLENTGPQRPTTGLPAGRINLSENTLSTLMSAQPPPERLALLLASPEFMFWLPGAHHA</sequence>
<keyword evidence="2" id="KW-1185">Reference proteome</keyword>
<name>A0A2P7RCW6_9GAMM</name>
<dbReference type="Pfam" id="PF08811">
    <property type="entry name" value="DUF1800"/>
    <property type="match status" value="1"/>
</dbReference>